<comment type="similarity">
    <text evidence="1">Belongs to the AHA1 family.</text>
</comment>
<dbReference type="RefSeq" id="WP_236337672.1">
    <property type="nucleotide sequence ID" value="NZ_JAKIJS010000001.1"/>
</dbReference>
<reference evidence="3 4" key="1">
    <citation type="submission" date="2022-01" db="EMBL/GenBank/DDBJ databases">
        <title>Alkalihalobacillus sp. EGI L200015, a novel bacterium isolated from a salt lake sediment.</title>
        <authorList>
            <person name="Gao L."/>
            <person name="Fang B.-Z."/>
            <person name="Li W.-J."/>
        </authorList>
    </citation>
    <scope>NUCLEOTIDE SEQUENCE [LARGE SCALE GENOMIC DNA]</scope>
    <source>
        <strain evidence="3 4">KCTC 12718</strain>
    </source>
</reference>
<keyword evidence="4" id="KW-1185">Reference proteome</keyword>
<comment type="caution">
    <text evidence="3">The sequence shown here is derived from an EMBL/GenBank/DDBJ whole genome shotgun (WGS) entry which is preliminary data.</text>
</comment>
<proteinExistence type="inferred from homology"/>
<dbReference type="InterPro" id="IPR023393">
    <property type="entry name" value="START-like_dom_sf"/>
</dbReference>
<dbReference type="Gene3D" id="3.30.530.20">
    <property type="match status" value="1"/>
</dbReference>
<name>A0ABS9H266_9BACL</name>
<dbReference type="Proteomes" id="UP001649381">
    <property type="component" value="Unassembled WGS sequence"/>
</dbReference>
<accession>A0ABS9H266</accession>
<dbReference type="SUPFAM" id="SSF55961">
    <property type="entry name" value="Bet v1-like"/>
    <property type="match status" value="1"/>
</dbReference>
<evidence type="ECO:0000313" key="3">
    <source>
        <dbReference type="EMBL" id="MCF6139048.1"/>
    </source>
</evidence>
<dbReference type="Pfam" id="PF08327">
    <property type="entry name" value="AHSA1"/>
    <property type="match status" value="1"/>
</dbReference>
<evidence type="ECO:0000259" key="2">
    <source>
        <dbReference type="Pfam" id="PF08327"/>
    </source>
</evidence>
<feature type="domain" description="Activator of Hsp90 ATPase homologue 1/2-like C-terminal" evidence="2">
    <location>
        <begin position="12"/>
        <end position="129"/>
    </location>
</feature>
<evidence type="ECO:0000313" key="4">
    <source>
        <dbReference type="Proteomes" id="UP001649381"/>
    </source>
</evidence>
<protein>
    <submittedName>
        <fullName evidence="3">SRPBCC domain-containing protein</fullName>
    </submittedName>
</protein>
<gene>
    <name evidence="3" type="ORF">L2716_15010</name>
</gene>
<organism evidence="3 4">
    <name type="scientific">Pseudalkalibacillus berkeleyi</name>
    <dbReference type="NCBI Taxonomy" id="1069813"/>
    <lineage>
        <taxon>Bacteria</taxon>
        <taxon>Bacillati</taxon>
        <taxon>Bacillota</taxon>
        <taxon>Bacilli</taxon>
        <taxon>Bacillales</taxon>
        <taxon>Fictibacillaceae</taxon>
        <taxon>Pseudalkalibacillus</taxon>
    </lineage>
</organism>
<dbReference type="EMBL" id="JAKIJS010000001">
    <property type="protein sequence ID" value="MCF6139048.1"/>
    <property type="molecule type" value="Genomic_DNA"/>
</dbReference>
<sequence>MIHKISEEIKFNTSPERLFEALTNAEQFSEMTGGAPTEIHTEDGGAFSCFGGMIHGRNIELIPGQRIVQAWRAGNWDPGVYSIVTFNFKQDGEGTVLVFDHVGFPEEQAEHLKAGWHENYWSNLKKYLEQ</sequence>
<dbReference type="InterPro" id="IPR013538">
    <property type="entry name" value="ASHA1/2-like_C"/>
</dbReference>
<dbReference type="CDD" id="cd08892">
    <property type="entry name" value="SRPBCC_Aha1"/>
    <property type="match status" value="1"/>
</dbReference>
<evidence type="ECO:0000256" key="1">
    <source>
        <dbReference type="ARBA" id="ARBA00006817"/>
    </source>
</evidence>